<accession>A0ACD4NVF5</accession>
<name>A0ACD4NVF5_9HYPH</name>
<gene>
    <name evidence="1" type="ORF">OXU80_10410</name>
</gene>
<proteinExistence type="predicted"/>
<keyword evidence="2" id="KW-1185">Reference proteome</keyword>
<sequence length="673" mass="74116">MIIAFAKRYWITTLGGAVVSGLIALGAFSVGTQTVEDLVGTTLRQKGARFATFLTEDPSRLNAFLTGLARDPDAEQRVRAIAGLSDIDTFVIFDDQGNETYRSRSERYKWLLRDRPGGMTAGDKLAVDVLKAKADQQVVDFSSGSEPSVITPLRLEGRTVGYASVGVDTSAQHAAFGHVMTGAIRDLLVLVFIVAGVPSVFYLRRKRRMEEADERIHFLANHDVLTTLFNRARMQAETDRLLATARATREQMAYVYLDIDGFSEINDEVGQSRGDELLRIVAQRLSSVLDRNDLLGRMGADDFVFLRRRVQGPIGIADLARRVARAVAEPVELGDRTIQLQISMGVARMPADGRSHAELQSHAEMALLHHKANKLGDFSLYDPSMNEDVARRRQIEAQVRLACETNSFELFYQPIVGGPDLELRGFEALLRMPNGSGGHISPAVFVPIAEARGYIQSIGTWVIQEACRQIAAWPEHLYVSVNLSTVQFRGDDLVDVVKGAMEAAGITGERLEVEIVESLVLDRSDAVLRQLEQLKELGVSIAMDDFGTGYSSLSYLWRFGFDKLKIDQSFMKAFAAGEPNVSQIIETIITMAHQMGMSVTTEGVETEEQVALLRRLGSDYIQGFYYGRPVAATEAAAEWISRHPARRLAAPQTAACPAGPELDADWQTGAARA</sequence>
<protein>
    <submittedName>
        <fullName evidence="1">Bifunctional diguanylate cyclase/phosphodiesterase</fullName>
    </submittedName>
</protein>
<reference evidence="1" key="1">
    <citation type="submission" date="2022-11" db="EMBL/GenBank/DDBJ databases">
        <title>beta-Carotene-producing bacterium, Jeongeuplla avenae sp. nov., alleviates the salt stress of Arabidopsis seedlings.</title>
        <authorList>
            <person name="Jiang L."/>
            <person name="Lee J."/>
        </authorList>
    </citation>
    <scope>NUCLEOTIDE SEQUENCE</scope>
    <source>
        <strain evidence="1">DY_R2A_6</strain>
    </source>
</reference>
<organism evidence="1 2">
    <name type="scientific">Antarcticirhabdus aurantiaca</name>
    <dbReference type="NCBI Taxonomy" id="2606717"/>
    <lineage>
        <taxon>Bacteria</taxon>
        <taxon>Pseudomonadati</taxon>
        <taxon>Pseudomonadota</taxon>
        <taxon>Alphaproteobacteria</taxon>
        <taxon>Hyphomicrobiales</taxon>
        <taxon>Aurantimonadaceae</taxon>
        <taxon>Antarcticirhabdus</taxon>
    </lineage>
</organism>
<evidence type="ECO:0000313" key="1">
    <source>
        <dbReference type="EMBL" id="WAJ30582.1"/>
    </source>
</evidence>
<evidence type="ECO:0000313" key="2">
    <source>
        <dbReference type="Proteomes" id="UP001163223"/>
    </source>
</evidence>
<dbReference type="Proteomes" id="UP001163223">
    <property type="component" value="Chromosome"/>
</dbReference>
<dbReference type="EMBL" id="CP113520">
    <property type="protein sequence ID" value="WAJ30582.1"/>
    <property type="molecule type" value="Genomic_DNA"/>
</dbReference>